<keyword evidence="2 4" id="KW-0807">Transducer</keyword>
<dbReference type="Pfam" id="PF00015">
    <property type="entry name" value="MCPsignal"/>
    <property type="match status" value="1"/>
</dbReference>
<sequence length="537" mass="58262">MMSLSIRGKVLALCLLSLFGFASMLSISGSTLTNNTEQVRHIDKLYYPVMNSAALNLVLLSQLTERFNLAVTLGDEELLDLNRTTLEEIVENLALQATLQPALREQTTTLRRLLNTYFQSTYDVALGMIDGNLDLSAAAQKADANRKTLDALKNQMQQFSHARVADFERSVTELEQNNVAATQLMRVLGATALLLTILMGWFVTRGIRLDLGSFAEKMRDIADGDGDLTVRIRHEKNDELKPVVDSFNAFVTKLQHNVTQTIENVSKLDQISSTLVASSHTTADLSERQYKEIEDVSHSLGQLFDAAKHIASHASEASTSANSASEEAANGEAQVQSTIVAVRELTAEVRNASLVVQQLDQNTQNAGSILDAISAIAEQTNLLALNAAIEAARAGEQGRGFAVVADEVRTLASRTQSSTQEIQSVLHELQEQTKTAANIISESACRAEECVQKSLVAEQSLQRITRDVSDISSKNGLIAFSTEEQERASSDIEAIVDNIRSMAQGTADSVGELDAVAQNINAITANLSGLTGHFKVK</sequence>
<dbReference type="PROSITE" id="PS50111">
    <property type="entry name" value="CHEMOTAXIS_TRANSDUC_2"/>
    <property type="match status" value="1"/>
</dbReference>
<feature type="coiled-coil region" evidence="5">
    <location>
        <begin position="135"/>
        <end position="184"/>
    </location>
</feature>
<dbReference type="PRINTS" id="PR00260">
    <property type="entry name" value="CHEMTRNSDUCR"/>
</dbReference>
<dbReference type="PANTHER" id="PTHR32089">
    <property type="entry name" value="METHYL-ACCEPTING CHEMOTAXIS PROTEIN MCPB"/>
    <property type="match status" value="1"/>
</dbReference>
<comment type="subcellular location">
    <subcellularLocation>
        <location evidence="1">Membrane</location>
    </subcellularLocation>
</comment>
<dbReference type="CDD" id="cd11386">
    <property type="entry name" value="MCP_signal"/>
    <property type="match status" value="1"/>
</dbReference>
<proteinExistence type="inferred from homology"/>
<dbReference type="GO" id="GO:0016020">
    <property type="term" value="C:membrane"/>
    <property type="evidence" value="ECO:0007669"/>
    <property type="project" value="UniProtKB-SubCell"/>
</dbReference>
<evidence type="ECO:0000256" key="2">
    <source>
        <dbReference type="ARBA" id="ARBA00023224"/>
    </source>
</evidence>
<comment type="similarity">
    <text evidence="3">Belongs to the methyl-accepting chemotaxis (MCP) protein family.</text>
</comment>
<reference evidence="9 10" key="3">
    <citation type="journal article" date="2011" name="Mol. Syst. Biol.">
        <title>Integrative genome-scale metabolic analysis of Vibrio vulnificus for drug targeting and discovery.</title>
        <authorList>
            <person name="Kim H.U."/>
            <person name="Kim S.Y."/>
            <person name="Jeong H."/>
            <person name="Kim T.Y."/>
            <person name="Kim J.J."/>
            <person name="Choy H.E."/>
            <person name="Yi K.Y."/>
            <person name="Rhee J.H."/>
            <person name="Lee S.Y."/>
        </authorList>
    </citation>
    <scope>NUCLEOTIDE SEQUENCE [LARGE SCALE GENOMIC DNA]</scope>
    <source>
        <strain evidence="9 10">CMCP6</strain>
    </source>
</reference>
<evidence type="ECO:0000313" key="9">
    <source>
        <dbReference type="EMBL" id="AAO10728.2"/>
    </source>
</evidence>
<feature type="transmembrane region" description="Helical" evidence="6">
    <location>
        <begin position="184"/>
        <end position="203"/>
    </location>
</feature>
<feature type="domain" description="Methyl-accepting transducer" evidence="7">
    <location>
        <begin position="264"/>
        <end position="500"/>
    </location>
</feature>
<dbReference type="CDD" id="cd06225">
    <property type="entry name" value="HAMP"/>
    <property type="match status" value="1"/>
</dbReference>
<dbReference type="KEGG" id="vvu:VV1_2354"/>
<keyword evidence="6" id="KW-0472">Membrane</keyword>
<dbReference type="InterPro" id="IPR004089">
    <property type="entry name" value="MCPsignal_dom"/>
</dbReference>
<dbReference type="GO" id="GO:0004888">
    <property type="term" value="F:transmembrane signaling receptor activity"/>
    <property type="evidence" value="ECO:0007669"/>
    <property type="project" value="InterPro"/>
</dbReference>
<dbReference type="SMART" id="SM00304">
    <property type="entry name" value="HAMP"/>
    <property type="match status" value="1"/>
</dbReference>
<dbReference type="PROSITE" id="PS50885">
    <property type="entry name" value="HAMP"/>
    <property type="match status" value="1"/>
</dbReference>
<reference evidence="9 10" key="2">
    <citation type="journal article" date="2003" name="Infect. Immun.">
        <title>Characterization and pathogenic significance of Vibrio vulnificus antigens preferentially expressed in septicemic patients.</title>
        <authorList>
            <person name="Kim Y.R."/>
            <person name="Lee S.E."/>
            <person name="Kim C.M."/>
            <person name="Kim S.Y."/>
            <person name="Shin E.K."/>
            <person name="Shin D.H."/>
            <person name="Chung S.S."/>
            <person name="Choy H.E."/>
            <person name="Progulske-Fox A."/>
            <person name="Hillman J.D."/>
            <person name="Handfield M."/>
            <person name="Rhee J.H."/>
        </authorList>
    </citation>
    <scope>NUCLEOTIDE SEQUENCE [LARGE SCALE GENOMIC DNA]</scope>
    <source>
        <strain evidence="9 10">CMCP6</strain>
    </source>
</reference>
<dbReference type="FunFam" id="1.10.287.950:FF:000001">
    <property type="entry name" value="Methyl-accepting chemotaxis sensory transducer"/>
    <property type="match status" value="1"/>
</dbReference>
<dbReference type="Gene3D" id="1.10.287.950">
    <property type="entry name" value="Methyl-accepting chemotaxis protein"/>
    <property type="match status" value="1"/>
</dbReference>
<gene>
    <name evidence="9" type="ordered locus">VV1_2354</name>
</gene>
<name>A0A3Q0L5L8_VIBVU</name>
<evidence type="ECO:0000256" key="6">
    <source>
        <dbReference type="SAM" id="Phobius"/>
    </source>
</evidence>
<evidence type="ECO:0000259" key="8">
    <source>
        <dbReference type="PROSITE" id="PS50885"/>
    </source>
</evidence>
<evidence type="ECO:0000256" key="5">
    <source>
        <dbReference type="SAM" id="Coils"/>
    </source>
</evidence>
<dbReference type="GO" id="GO:0007165">
    <property type="term" value="P:signal transduction"/>
    <property type="evidence" value="ECO:0007669"/>
    <property type="project" value="UniProtKB-KW"/>
</dbReference>
<evidence type="ECO:0000259" key="7">
    <source>
        <dbReference type="PROSITE" id="PS50111"/>
    </source>
</evidence>
<dbReference type="Pfam" id="PF00672">
    <property type="entry name" value="HAMP"/>
    <property type="match status" value="1"/>
</dbReference>
<dbReference type="SMART" id="SM00283">
    <property type="entry name" value="MA"/>
    <property type="match status" value="1"/>
</dbReference>
<dbReference type="PANTHER" id="PTHR32089:SF112">
    <property type="entry name" value="LYSOZYME-LIKE PROTEIN-RELATED"/>
    <property type="match status" value="1"/>
</dbReference>
<dbReference type="InterPro" id="IPR003660">
    <property type="entry name" value="HAMP_dom"/>
</dbReference>
<evidence type="ECO:0000313" key="10">
    <source>
        <dbReference type="Proteomes" id="UP000002275"/>
    </source>
</evidence>
<feature type="domain" description="HAMP" evidence="8">
    <location>
        <begin position="205"/>
        <end position="259"/>
    </location>
</feature>
<keyword evidence="6" id="KW-1133">Transmembrane helix</keyword>
<evidence type="ECO:0000256" key="4">
    <source>
        <dbReference type="PROSITE-ProRule" id="PRU00284"/>
    </source>
</evidence>
<accession>A0A3Q0L5L8</accession>
<dbReference type="SUPFAM" id="SSF58104">
    <property type="entry name" value="Methyl-accepting chemotaxis protein (MCP) signaling domain"/>
    <property type="match status" value="1"/>
</dbReference>
<evidence type="ECO:0000256" key="3">
    <source>
        <dbReference type="ARBA" id="ARBA00029447"/>
    </source>
</evidence>
<evidence type="ECO:0000256" key="1">
    <source>
        <dbReference type="ARBA" id="ARBA00004370"/>
    </source>
</evidence>
<protein>
    <submittedName>
        <fullName evidence="9">Methyl-accepting chemotaxis protein</fullName>
    </submittedName>
</protein>
<dbReference type="Proteomes" id="UP000002275">
    <property type="component" value="Chromosome I"/>
</dbReference>
<dbReference type="InterPro" id="IPR004090">
    <property type="entry name" value="Chemotax_Me-accpt_rcpt"/>
</dbReference>
<keyword evidence="5" id="KW-0175">Coiled coil</keyword>
<dbReference type="AlphaFoldDB" id="A0A3Q0L5L8"/>
<organism evidence="9 10">
    <name type="scientific">Vibrio vulnificus (strain CMCP6)</name>
    <dbReference type="NCBI Taxonomy" id="216895"/>
    <lineage>
        <taxon>Bacteria</taxon>
        <taxon>Pseudomonadati</taxon>
        <taxon>Pseudomonadota</taxon>
        <taxon>Gammaproteobacteria</taxon>
        <taxon>Vibrionales</taxon>
        <taxon>Vibrionaceae</taxon>
        <taxon>Vibrio</taxon>
    </lineage>
</organism>
<keyword evidence="6" id="KW-0812">Transmembrane</keyword>
<reference evidence="10" key="1">
    <citation type="submission" date="2002-12" db="EMBL/GenBank/DDBJ databases">
        <title>Complete genome sequence of Vibrio vulnificus CMCP6.</title>
        <authorList>
            <person name="Rhee J.H."/>
            <person name="Kim S.Y."/>
            <person name="Chung S.S."/>
            <person name="Kim J.J."/>
            <person name="Moon Y.H."/>
            <person name="Jeong H."/>
            <person name="Choy H.E."/>
        </authorList>
    </citation>
    <scope>NUCLEOTIDE SEQUENCE [LARGE SCALE GENOMIC DNA]</scope>
    <source>
        <strain evidence="10">CMCP6</strain>
    </source>
</reference>
<dbReference type="GO" id="GO:0006935">
    <property type="term" value="P:chemotaxis"/>
    <property type="evidence" value="ECO:0007669"/>
    <property type="project" value="InterPro"/>
</dbReference>
<dbReference type="EMBL" id="AE016795">
    <property type="protein sequence ID" value="AAO10728.2"/>
    <property type="molecule type" value="Genomic_DNA"/>
</dbReference>